<accession>A0A8T2R074</accession>
<dbReference type="EMBL" id="CM035436">
    <property type="protein sequence ID" value="KAH7288983.1"/>
    <property type="molecule type" value="Genomic_DNA"/>
</dbReference>
<feature type="domain" description="AMP-binding enzyme C-terminal" evidence="3">
    <location>
        <begin position="472"/>
        <end position="557"/>
    </location>
</feature>
<dbReference type="InterPro" id="IPR045851">
    <property type="entry name" value="AMP-bd_C_sf"/>
</dbReference>
<dbReference type="GO" id="GO:0031956">
    <property type="term" value="F:medium-chain fatty acid-CoA ligase activity"/>
    <property type="evidence" value="ECO:0007669"/>
    <property type="project" value="TreeGrafter"/>
</dbReference>
<evidence type="ECO:0000313" key="5">
    <source>
        <dbReference type="Proteomes" id="UP000825935"/>
    </source>
</evidence>
<dbReference type="GO" id="GO:0006631">
    <property type="term" value="P:fatty acid metabolic process"/>
    <property type="evidence" value="ECO:0007669"/>
    <property type="project" value="TreeGrafter"/>
</dbReference>
<dbReference type="InterPro" id="IPR020845">
    <property type="entry name" value="AMP-binding_CS"/>
</dbReference>
<dbReference type="Gene3D" id="3.40.50.12780">
    <property type="entry name" value="N-terminal domain of ligase-like"/>
    <property type="match status" value="1"/>
</dbReference>
<organism evidence="4 5">
    <name type="scientific">Ceratopteris richardii</name>
    <name type="common">Triangle waterfern</name>
    <dbReference type="NCBI Taxonomy" id="49495"/>
    <lineage>
        <taxon>Eukaryota</taxon>
        <taxon>Viridiplantae</taxon>
        <taxon>Streptophyta</taxon>
        <taxon>Embryophyta</taxon>
        <taxon>Tracheophyta</taxon>
        <taxon>Polypodiopsida</taxon>
        <taxon>Polypodiidae</taxon>
        <taxon>Polypodiales</taxon>
        <taxon>Pteridineae</taxon>
        <taxon>Pteridaceae</taxon>
        <taxon>Parkerioideae</taxon>
        <taxon>Ceratopteris</taxon>
    </lineage>
</organism>
<dbReference type="InterPro" id="IPR042099">
    <property type="entry name" value="ANL_N_sf"/>
</dbReference>
<dbReference type="PANTHER" id="PTHR43201:SF8">
    <property type="entry name" value="ACYL-COA SYNTHETASE FAMILY MEMBER 3"/>
    <property type="match status" value="1"/>
</dbReference>
<dbReference type="InterPro" id="IPR000873">
    <property type="entry name" value="AMP-dep_synth/lig_dom"/>
</dbReference>
<dbReference type="OMA" id="IYEYYGM"/>
<gene>
    <name evidence="4" type="ORF">KP509_31G052400</name>
</gene>
<comment type="similarity">
    <text evidence="1">Belongs to the ATP-dependent AMP-binding enzyme family.</text>
</comment>
<keyword evidence="5" id="KW-1185">Reference proteome</keyword>
<evidence type="ECO:0000259" key="2">
    <source>
        <dbReference type="Pfam" id="PF00501"/>
    </source>
</evidence>
<sequence>MDVIKAALQLGLKAHTSIAIHAEESSHSYLQLMQSALSLSSELKTILSCHRRQVPNDPLPNRSFHGSHTVEVDPPRVGIIAKPSAEFVAGLWATWLCKGIAVPLALSYPEAELLHVLTDAEVSVVLGTPDHESRLLEASRKASSQFCLLPRVKIFDGANQGDTDESAPSYVIDQLTGLSDIEGTTPGLIVYTSGTTGKPKGVVHTHSGMNAQVKMLSEAWQYSKDDRFLHCLPLHHVHGLFNGLLAPLYAGAMVEFLPKFSVKGVWRRWMESYPSEGVKESRAITVFTGVPTMYAYLLQGYKTMDVDAQKVAASAARQLRLMMSGSSALPLPVMSEWEALTGHRLLERYGMTEVSKLSSLIAVSLSFVMALSNPYSGQRKAGTVGNPLPGVEVKIIDDDPAVPGTGELCVKSPSLFKEYWRRPEVTKESFGEDGYFRTGDSATRDDDGYYIILGRSSVDIMKVGGFKLSALEIEAVLLEHPFIAECAVLGLPDIYYGEIICAVVVLSDEAKSQAAANGDPPLTLSGLKSWAKERMAPYKAPARLEIWEEMPRNALGKVNKKDLKKRLTI</sequence>
<dbReference type="CDD" id="cd05941">
    <property type="entry name" value="MCS"/>
    <property type="match status" value="1"/>
</dbReference>
<dbReference type="PANTHER" id="PTHR43201">
    <property type="entry name" value="ACYL-COA SYNTHETASE"/>
    <property type="match status" value="1"/>
</dbReference>
<proteinExistence type="inferred from homology"/>
<dbReference type="InterPro" id="IPR025110">
    <property type="entry name" value="AMP-bd_C"/>
</dbReference>
<evidence type="ECO:0000256" key="1">
    <source>
        <dbReference type="ARBA" id="ARBA00006432"/>
    </source>
</evidence>
<dbReference type="OrthoDB" id="2962993at2759"/>
<dbReference type="AlphaFoldDB" id="A0A8T2R074"/>
<name>A0A8T2R074_CERRI</name>
<comment type="caution">
    <text evidence="4">The sequence shown here is derived from an EMBL/GenBank/DDBJ whole genome shotgun (WGS) entry which is preliminary data.</text>
</comment>
<feature type="domain" description="AMP-dependent synthetase/ligase" evidence="2">
    <location>
        <begin position="76"/>
        <end position="420"/>
    </location>
</feature>
<reference evidence="4" key="1">
    <citation type="submission" date="2021-08" db="EMBL/GenBank/DDBJ databases">
        <title>WGS assembly of Ceratopteris richardii.</title>
        <authorList>
            <person name="Marchant D.B."/>
            <person name="Chen G."/>
            <person name="Jenkins J."/>
            <person name="Shu S."/>
            <person name="Leebens-Mack J."/>
            <person name="Grimwood J."/>
            <person name="Schmutz J."/>
            <person name="Soltis P."/>
            <person name="Soltis D."/>
            <person name="Chen Z.-H."/>
        </authorList>
    </citation>
    <scope>NUCLEOTIDE SEQUENCE</scope>
    <source>
        <strain evidence="4">Whitten #5841</strain>
        <tissue evidence="4">Leaf</tissue>
    </source>
</reference>
<dbReference type="PROSITE" id="PS00455">
    <property type="entry name" value="AMP_BINDING"/>
    <property type="match status" value="1"/>
</dbReference>
<dbReference type="Proteomes" id="UP000825935">
    <property type="component" value="Chromosome 31"/>
</dbReference>
<evidence type="ECO:0000259" key="3">
    <source>
        <dbReference type="Pfam" id="PF13193"/>
    </source>
</evidence>
<evidence type="ECO:0000313" key="4">
    <source>
        <dbReference type="EMBL" id="KAH7288983.1"/>
    </source>
</evidence>
<dbReference type="Pfam" id="PF13193">
    <property type="entry name" value="AMP-binding_C"/>
    <property type="match status" value="1"/>
</dbReference>
<dbReference type="SUPFAM" id="SSF56801">
    <property type="entry name" value="Acetyl-CoA synthetase-like"/>
    <property type="match status" value="1"/>
</dbReference>
<dbReference type="Gene3D" id="3.30.300.30">
    <property type="match status" value="1"/>
</dbReference>
<protein>
    <recommendedName>
        <fullName evidence="6">Malonate--CoA ligase</fullName>
    </recommendedName>
</protein>
<dbReference type="Pfam" id="PF00501">
    <property type="entry name" value="AMP-binding"/>
    <property type="match status" value="1"/>
</dbReference>
<evidence type="ECO:0008006" key="6">
    <source>
        <dbReference type="Google" id="ProtNLM"/>
    </source>
</evidence>